<evidence type="ECO:0000256" key="1">
    <source>
        <dbReference type="ARBA" id="ARBA00004651"/>
    </source>
</evidence>
<feature type="transmembrane region" description="Helical" evidence="7">
    <location>
        <begin position="380"/>
        <end position="403"/>
    </location>
</feature>
<evidence type="ECO:0008006" key="9">
    <source>
        <dbReference type="Google" id="ProtNLM"/>
    </source>
</evidence>
<feature type="transmembrane region" description="Helical" evidence="7">
    <location>
        <begin position="270"/>
        <end position="295"/>
    </location>
</feature>
<feature type="non-terminal residue" evidence="8">
    <location>
        <position position="404"/>
    </location>
</feature>
<dbReference type="InterPro" id="IPR002528">
    <property type="entry name" value="MATE_fam"/>
</dbReference>
<protein>
    <recommendedName>
        <fullName evidence="9">MATE family efflux transporter</fullName>
    </recommendedName>
</protein>
<feature type="transmembrane region" description="Helical" evidence="7">
    <location>
        <begin position="307"/>
        <end position="329"/>
    </location>
</feature>
<evidence type="ECO:0000256" key="2">
    <source>
        <dbReference type="ARBA" id="ARBA00022448"/>
    </source>
</evidence>
<proteinExistence type="predicted"/>
<comment type="caution">
    <text evidence="8">The sequence shown here is derived from an EMBL/GenBank/DDBJ whole genome shotgun (WGS) entry which is preliminary data.</text>
</comment>
<name>A0A0F8YHD4_9ZZZZ</name>
<feature type="transmembrane region" description="Helical" evidence="7">
    <location>
        <begin position="349"/>
        <end position="368"/>
    </location>
</feature>
<feature type="non-terminal residue" evidence="8">
    <location>
        <position position="1"/>
    </location>
</feature>
<dbReference type="InterPro" id="IPR052031">
    <property type="entry name" value="Membrane_Transporter-Flippase"/>
</dbReference>
<keyword evidence="5 7" id="KW-1133">Transmembrane helix</keyword>
<keyword evidence="2" id="KW-0813">Transport</keyword>
<feature type="transmembrane region" description="Helical" evidence="7">
    <location>
        <begin position="159"/>
        <end position="178"/>
    </location>
</feature>
<keyword evidence="6 7" id="KW-0472">Membrane</keyword>
<feature type="transmembrane region" description="Helical" evidence="7">
    <location>
        <begin position="184"/>
        <end position="206"/>
    </location>
</feature>
<feature type="transmembrane region" description="Helical" evidence="7">
    <location>
        <begin position="126"/>
        <end position="147"/>
    </location>
</feature>
<dbReference type="EMBL" id="LAZR01053402">
    <property type="protein sequence ID" value="KKK80822.1"/>
    <property type="molecule type" value="Genomic_DNA"/>
</dbReference>
<keyword evidence="3" id="KW-1003">Cell membrane</keyword>
<feature type="transmembrane region" description="Helical" evidence="7">
    <location>
        <begin position="40"/>
        <end position="63"/>
    </location>
</feature>
<organism evidence="8">
    <name type="scientific">marine sediment metagenome</name>
    <dbReference type="NCBI Taxonomy" id="412755"/>
    <lineage>
        <taxon>unclassified sequences</taxon>
        <taxon>metagenomes</taxon>
        <taxon>ecological metagenomes</taxon>
    </lineage>
</organism>
<dbReference type="PANTHER" id="PTHR43549">
    <property type="entry name" value="MULTIDRUG RESISTANCE PROTEIN YPNP-RELATED"/>
    <property type="match status" value="1"/>
</dbReference>
<gene>
    <name evidence="8" type="ORF">LCGC14_2819650</name>
</gene>
<evidence type="ECO:0000256" key="3">
    <source>
        <dbReference type="ARBA" id="ARBA00022475"/>
    </source>
</evidence>
<feature type="transmembrane region" description="Helical" evidence="7">
    <location>
        <begin position="241"/>
        <end position="258"/>
    </location>
</feature>
<comment type="subcellular location">
    <subcellularLocation>
        <location evidence="1">Cell membrane</location>
        <topology evidence="1">Multi-pass membrane protein</topology>
    </subcellularLocation>
</comment>
<feature type="transmembrane region" description="Helical" evidence="7">
    <location>
        <begin position="7"/>
        <end position="28"/>
    </location>
</feature>
<reference evidence="8" key="1">
    <citation type="journal article" date="2015" name="Nature">
        <title>Complex archaea that bridge the gap between prokaryotes and eukaryotes.</title>
        <authorList>
            <person name="Spang A."/>
            <person name="Saw J.H."/>
            <person name="Jorgensen S.L."/>
            <person name="Zaremba-Niedzwiedzka K."/>
            <person name="Martijn J."/>
            <person name="Lind A.E."/>
            <person name="van Eijk R."/>
            <person name="Schleper C."/>
            <person name="Guy L."/>
            <person name="Ettema T.J."/>
        </authorList>
    </citation>
    <scope>NUCLEOTIDE SEQUENCE</scope>
</reference>
<dbReference type="AlphaFoldDB" id="A0A0F8YHD4"/>
<accession>A0A0F8YHD4</accession>
<dbReference type="CDD" id="cd13147">
    <property type="entry name" value="MATE_MJ0709_like"/>
    <property type="match status" value="1"/>
</dbReference>
<dbReference type="PIRSF" id="PIRSF006603">
    <property type="entry name" value="DinF"/>
    <property type="match status" value="1"/>
</dbReference>
<dbReference type="InterPro" id="IPR048279">
    <property type="entry name" value="MdtK-like"/>
</dbReference>
<evidence type="ECO:0000256" key="5">
    <source>
        <dbReference type="ARBA" id="ARBA00022989"/>
    </source>
</evidence>
<evidence type="ECO:0000256" key="7">
    <source>
        <dbReference type="SAM" id="Phobius"/>
    </source>
</evidence>
<evidence type="ECO:0000256" key="4">
    <source>
        <dbReference type="ARBA" id="ARBA00022692"/>
    </source>
</evidence>
<dbReference type="GO" id="GO:0015297">
    <property type="term" value="F:antiporter activity"/>
    <property type="evidence" value="ECO:0007669"/>
    <property type="project" value="InterPro"/>
</dbReference>
<dbReference type="GO" id="GO:0042910">
    <property type="term" value="F:xenobiotic transmembrane transporter activity"/>
    <property type="evidence" value="ECO:0007669"/>
    <property type="project" value="InterPro"/>
</dbReference>
<feature type="transmembrane region" description="Helical" evidence="7">
    <location>
        <begin position="84"/>
        <end position="106"/>
    </location>
</feature>
<dbReference type="GO" id="GO:0005886">
    <property type="term" value="C:plasma membrane"/>
    <property type="evidence" value="ECO:0007669"/>
    <property type="project" value="UniProtKB-SubCell"/>
</dbReference>
<evidence type="ECO:0000313" key="8">
    <source>
        <dbReference type="EMBL" id="KKK80822.1"/>
    </source>
</evidence>
<dbReference type="PANTHER" id="PTHR43549:SF2">
    <property type="entry name" value="MULTIDRUG RESISTANCE PROTEIN NORM-RELATED"/>
    <property type="match status" value="1"/>
</dbReference>
<dbReference type="NCBIfam" id="TIGR00797">
    <property type="entry name" value="matE"/>
    <property type="match status" value="1"/>
</dbReference>
<keyword evidence="4 7" id="KW-0812">Transmembrane</keyword>
<dbReference type="Pfam" id="PF01554">
    <property type="entry name" value="MatE"/>
    <property type="match status" value="2"/>
</dbReference>
<evidence type="ECO:0000256" key="6">
    <source>
        <dbReference type="ARBA" id="ARBA00023136"/>
    </source>
</evidence>
<sequence length="404" mass="43487">LGEPRKAIIKLALPMIVAMSVQTIYNFVDAIWVSGLGAGALSAVGFFFPFFFMTMAIATGIGLGGGSAISRRIGARDKRGADNVAVHTVVIMFLAAIFFTIPLFIFAERIFILLGAGRTLAMTVSYARIMFAGTLIIFFVNIANAILRSEGSVKRAMLAMVLGAVINIVLDPIFIYTLKLGVAGAAWATILSLFITSLLLFNWLFLKKDNYVSFSFGKFRFNKKIVRDIIRVGLPASAQQLSMAFTMLVTNLILVRVAGTDGVAIYVTGWRVATIAILPLLGIATAVVSVSGAAFGEGALKKINIAFMHALKVGVIIEVVVGIAIFFLAPQITALFTRAQGASQIASDLIVFLRMMCFFYPAVAFGMFSSSMFQGAGKGMNALIVTIIRTVLLTLLFMALFTFI</sequence>